<dbReference type="AlphaFoldDB" id="A0A328PPN3"/>
<dbReference type="NCBIfam" id="TIGR00329">
    <property type="entry name" value="gcp_kae1"/>
    <property type="match status" value="1"/>
</dbReference>
<protein>
    <recommendedName>
        <fullName evidence="1">N(6)-L-threonylcarbamoyladenine synthase</fullName>
        <ecNumber evidence="1">2.3.1.234</ecNumber>
    </recommendedName>
</protein>
<dbReference type="GO" id="GO:0046872">
    <property type="term" value="F:metal ion binding"/>
    <property type="evidence" value="ECO:0007669"/>
    <property type="project" value="UniProtKB-KW"/>
</dbReference>
<name>A0A328PPN3_9MOLU</name>
<comment type="catalytic activity">
    <reaction evidence="7">
        <text>L-threonylcarbamoyladenylate + adenosine(37) in tRNA = N(6)-L-threonylcarbamoyladenosine(37) in tRNA + AMP + H(+)</text>
        <dbReference type="Rhea" id="RHEA:37059"/>
        <dbReference type="Rhea" id="RHEA-COMP:10162"/>
        <dbReference type="Rhea" id="RHEA-COMP:10163"/>
        <dbReference type="ChEBI" id="CHEBI:15378"/>
        <dbReference type="ChEBI" id="CHEBI:73682"/>
        <dbReference type="ChEBI" id="CHEBI:74411"/>
        <dbReference type="ChEBI" id="CHEBI:74418"/>
        <dbReference type="ChEBI" id="CHEBI:456215"/>
        <dbReference type="EC" id="2.3.1.234"/>
    </reaction>
</comment>
<dbReference type="GO" id="GO:0002949">
    <property type="term" value="P:tRNA threonylcarbamoyladenosine modification"/>
    <property type="evidence" value="ECO:0007669"/>
    <property type="project" value="InterPro"/>
</dbReference>
<dbReference type="NCBIfam" id="TIGR03723">
    <property type="entry name" value="T6A_TsaD_YgjD"/>
    <property type="match status" value="1"/>
</dbReference>
<dbReference type="Pfam" id="PF00814">
    <property type="entry name" value="TsaD"/>
    <property type="match status" value="1"/>
</dbReference>
<dbReference type="PANTHER" id="PTHR11735">
    <property type="entry name" value="TRNA N6-ADENOSINE THREONYLCARBAMOYLTRANSFERASE"/>
    <property type="match status" value="1"/>
</dbReference>
<evidence type="ECO:0000313" key="9">
    <source>
        <dbReference type="EMBL" id="RAO95106.1"/>
    </source>
</evidence>
<dbReference type="InterPro" id="IPR043129">
    <property type="entry name" value="ATPase_NBD"/>
</dbReference>
<accession>A0A328PPN3</accession>
<dbReference type="InterPro" id="IPR017861">
    <property type="entry name" value="KAE1/TsaD"/>
</dbReference>
<keyword evidence="4" id="KW-0479">Metal-binding</keyword>
<evidence type="ECO:0000256" key="2">
    <source>
        <dbReference type="ARBA" id="ARBA00022679"/>
    </source>
</evidence>
<feature type="domain" description="Gcp-like" evidence="8">
    <location>
        <begin position="28"/>
        <end position="316"/>
    </location>
</feature>
<keyword evidence="5" id="KW-0408">Iron</keyword>
<dbReference type="GO" id="GO:0061711">
    <property type="term" value="F:tRNA N(6)-L-threonylcarbamoyladenine synthase activity"/>
    <property type="evidence" value="ECO:0007669"/>
    <property type="project" value="UniProtKB-EC"/>
</dbReference>
<dbReference type="SUPFAM" id="SSF53067">
    <property type="entry name" value="Actin-like ATPase domain"/>
    <property type="match status" value="1"/>
</dbReference>
<dbReference type="InterPro" id="IPR022450">
    <property type="entry name" value="TsaD"/>
</dbReference>
<dbReference type="EMBL" id="QKVO01000003">
    <property type="protein sequence ID" value="RAO95106.1"/>
    <property type="molecule type" value="Genomic_DNA"/>
</dbReference>
<gene>
    <name evidence="9" type="primary">tsaD</name>
    <name evidence="9" type="ORF">DNK47_01265</name>
</gene>
<dbReference type="PANTHER" id="PTHR11735:SF6">
    <property type="entry name" value="TRNA N6-ADENOSINE THREONYLCARBAMOYLTRANSFERASE, MITOCHONDRIAL"/>
    <property type="match status" value="1"/>
</dbReference>
<keyword evidence="2 9" id="KW-0808">Transferase</keyword>
<evidence type="ECO:0000256" key="7">
    <source>
        <dbReference type="ARBA" id="ARBA00048117"/>
    </source>
</evidence>
<comment type="caution">
    <text evidence="9">The sequence shown here is derived from an EMBL/GenBank/DDBJ whole genome shotgun (WGS) entry which is preliminary data.</text>
</comment>
<evidence type="ECO:0000256" key="5">
    <source>
        <dbReference type="ARBA" id="ARBA00023004"/>
    </source>
</evidence>
<proteinExistence type="predicted"/>
<dbReference type="InterPro" id="IPR000905">
    <property type="entry name" value="Gcp-like_dom"/>
</dbReference>
<evidence type="ECO:0000259" key="8">
    <source>
        <dbReference type="Pfam" id="PF00814"/>
    </source>
</evidence>
<evidence type="ECO:0000256" key="6">
    <source>
        <dbReference type="ARBA" id="ARBA00023315"/>
    </source>
</evidence>
<evidence type="ECO:0000256" key="3">
    <source>
        <dbReference type="ARBA" id="ARBA00022694"/>
    </source>
</evidence>
<dbReference type="EC" id="2.3.1.234" evidence="1"/>
<evidence type="ECO:0000256" key="1">
    <source>
        <dbReference type="ARBA" id="ARBA00012156"/>
    </source>
</evidence>
<organism evidence="9 10">
    <name type="scientific">Mycoplasma wenyonii</name>
    <dbReference type="NCBI Taxonomy" id="65123"/>
    <lineage>
        <taxon>Bacteria</taxon>
        <taxon>Bacillati</taxon>
        <taxon>Mycoplasmatota</taxon>
        <taxon>Mollicutes</taxon>
        <taxon>Mycoplasmataceae</taxon>
        <taxon>Mycoplasma</taxon>
    </lineage>
</organism>
<evidence type="ECO:0000256" key="4">
    <source>
        <dbReference type="ARBA" id="ARBA00022723"/>
    </source>
</evidence>
<keyword evidence="6" id="KW-0012">Acyltransferase</keyword>
<evidence type="ECO:0000313" key="10">
    <source>
        <dbReference type="Proteomes" id="UP000249762"/>
    </source>
</evidence>
<keyword evidence="10" id="KW-1185">Reference proteome</keyword>
<keyword evidence="3" id="KW-0819">tRNA processing</keyword>
<dbReference type="OrthoDB" id="9806197at2"/>
<dbReference type="PRINTS" id="PR00789">
    <property type="entry name" value="OSIALOPTASE"/>
</dbReference>
<dbReference type="Proteomes" id="UP000249762">
    <property type="component" value="Unassembled WGS sequence"/>
</dbReference>
<sequence>MEEKLILGIECTCDDSSVAIYSIKEKRILGESHYSSSKEHTKFGGIVPEIAARAHERHLIPLIENCLNKTTLKLSDINYIAYSACPGLESSLLVGKMIATTLSISLKKKLIPVNHLEAHVYSIGLTKEIKFPSLSLLISGKNTIIFLLKDRNNIEELEKCQDCALGESYDKIARIMGFEYPGGPQLEKYYRKRINLEGFYLTKRSRNTSQLSLNFSGLITSSSRIWRKLLETPTYSLEEKKEILSTSFQEEVLLILYLKLKYWAKRFNLSEIYCSGGVSRNLVLKEQLTNKLASEGLNVYFVDEKFSEDNGAMIAYRASLLL</sequence>
<reference evidence="10" key="1">
    <citation type="submission" date="2018-06" db="EMBL/GenBank/DDBJ databases">
        <authorList>
            <person name="Martinez Ocampo F."/>
            <person name="Quiroz Castaneda R.E."/>
            <person name="Rojas Lopez X."/>
        </authorList>
    </citation>
    <scope>NUCLEOTIDE SEQUENCE [LARGE SCALE GENOMIC DNA]</scope>
    <source>
        <strain evidence="10">INIFAP02</strain>
    </source>
</reference>
<dbReference type="Gene3D" id="3.30.420.40">
    <property type="match status" value="2"/>
</dbReference>